<gene>
    <name evidence="1" type="ORF">OJF2_72590</name>
</gene>
<dbReference type="AlphaFoldDB" id="A0A5B9WDW4"/>
<dbReference type="Proteomes" id="UP000324233">
    <property type="component" value="Chromosome"/>
</dbReference>
<evidence type="ECO:0000313" key="2">
    <source>
        <dbReference type="Proteomes" id="UP000324233"/>
    </source>
</evidence>
<reference evidence="1 2" key="1">
    <citation type="submission" date="2019-08" db="EMBL/GenBank/DDBJ databases">
        <title>Deep-cultivation of Planctomycetes and their phenomic and genomic characterization uncovers novel biology.</title>
        <authorList>
            <person name="Wiegand S."/>
            <person name="Jogler M."/>
            <person name="Boedeker C."/>
            <person name="Pinto D."/>
            <person name="Vollmers J."/>
            <person name="Rivas-Marin E."/>
            <person name="Kohn T."/>
            <person name="Peeters S.H."/>
            <person name="Heuer A."/>
            <person name="Rast P."/>
            <person name="Oberbeckmann S."/>
            <person name="Bunk B."/>
            <person name="Jeske O."/>
            <person name="Meyerdierks A."/>
            <person name="Storesund J.E."/>
            <person name="Kallscheuer N."/>
            <person name="Luecker S."/>
            <person name="Lage O.M."/>
            <person name="Pohl T."/>
            <person name="Merkel B.J."/>
            <person name="Hornburger P."/>
            <person name="Mueller R.-W."/>
            <person name="Bruemmer F."/>
            <person name="Labrenz M."/>
            <person name="Spormann A.M."/>
            <person name="Op den Camp H."/>
            <person name="Overmann J."/>
            <person name="Amann R."/>
            <person name="Jetten M.S.M."/>
            <person name="Mascher T."/>
            <person name="Medema M.H."/>
            <person name="Devos D.P."/>
            <person name="Kaster A.-K."/>
            <person name="Ovreas L."/>
            <person name="Rohde M."/>
            <person name="Galperin M.Y."/>
            <person name="Jogler C."/>
        </authorList>
    </citation>
    <scope>NUCLEOTIDE SEQUENCE [LARGE SCALE GENOMIC DNA]</scope>
    <source>
        <strain evidence="1 2">OJF2</strain>
    </source>
</reference>
<name>A0A5B9WDW4_9BACT</name>
<proteinExistence type="predicted"/>
<accession>A0A5B9WDW4</accession>
<dbReference type="KEGG" id="agv:OJF2_72590"/>
<keyword evidence="2" id="KW-1185">Reference proteome</keyword>
<organism evidence="1 2">
    <name type="scientific">Aquisphaera giovannonii</name>
    <dbReference type="NCBI Taxonomy" id="406548"/>
    <lineage>
        <taxon>Bacteria</taxon>
        <taxon>Pseudomonadati</taxon>
        <taxon>Planctomycetota</taxon>
        <taxon>Planctomycetia</taxon>
        <taxon>Isosphaerales</taxon>
        <taxon>Isosphaeraceae</taxon>
        <taxon>Aquisphaera</taxon>
    </lineage>
</organism>
<sequence>MSSADRLAVVYATDENLAVRASGDFAFLCPTWQKLAWGNDGVLAASSPWVLRSASVNLSGAGVGPGHVALLSKPTTTFKGSGELFAVDAVAGDTMTLRRLGLDSGAGQPPSPAADLSGVEFLVTTLAPQIEEASFDLNQRLSIDPLVPGRTPGDLRDLRDLRQACVLTVLTRRYAAEVRGSQGDFALKLAETKQELGEILARLQLRWGPGATAEKTSTWLSTRIVR</sequence>
<protein>
    <submittedName>
        <fullName evidence="1">Uncharacterized protein</fullName>
    </submittedName>
</protein>
<evidence type="ECO:0000313" key="1">
    <source>
        <dbReference type="EMBL" id="QEH38653.1"/>
    </source>
</evidence>
<dbReference type="EMBL" id="CP042997">
    <property type="protein sequence ID" value="QEH38653.1"/>
    <property type="molecule type" value="Genomic_DNA"/>
</dbReference>
<dbReference type="RefSeq" id="WP_148598074.1">
    <property type="nucleotide sequence ID" value="NZ_CP042997.1"/>
</dbReference>
<dbReference type="OrthoDB" id="266381at2"/>